<organism evidence="3 4">
    <name type="scientific">Yokenella regensburgei</name>
    <dbReference type="NCBI Taxonomy" id="158877"/>
    <lineage>
        <taxon>Bacteria</taxon>
        <taxon>Pseudomonadati</taxon>
        <taxon>Pseudomonadota</taxon>
        <taxon>Gammaproteobacteria</taxon>
        <taxon>Enterobacterales</taxon>
        <taxon>Enterobacteriaceae</taxon>
        <taxon>Yokenella</taxon>
    </lineage>
</organism>
<dbReference type="Proteomes" id="UP000251313">
    <property type="component" value="Unassembled WGS sequence"/>
</dbReference>
<name>A0AB38FUT3_9ENTR</name>
<proteinExistence type="predicted"/>
<evidence type="ECO:0000313" key="4">
    <source>
        <dbReference type="Proteomes" id="UP000251313"/>
    </source>
</evidence>
<keyword evidence="1" id="KW-1133">Transmembrane helix</keyword>
<keyword evidence="5" id="KW-1185">Reference proteome</keyword>
<evidence type="ECO:0000313" key="3">
    <source>
        <dbReference type="EMBL" id="SQA62415.1"/>
    </source>
</evidence>
<evidence type="ECO:0000256" key="1">
    <source>
        <dbReference type="SAM" id="Phobius"/>
    </source>
</evidence>
<evidence type="ECO:0000313" key="2">
    <source>
        <dbReference type="EMBL" id="RKR54317.1"/>
    </source>
</evidence>
<gene>
    <name evidence="2" type="ORF">C7387_2473</name>
    <name evidence="3" type="ORF">NCTC11967_01400</name>
</gene>
<sequence>MSFSLFTSSGLARLAFAVLLLLLLWLAIFWAVSLP</sequence>
<reference evidence="3 4" key="1">
    <citation type="submission" date="2018-06" db="EMBL/GenBank/DDBJ databases">
        <authorList>
            <consortium name="Pathogen Informatics"/>
            <person name="Doyle S."/>
        </authorList>
    </citation>
    <scope>NUCLEOTIDE SEQUENCE [LARGE SCALE GENOMIC DNA]</scope>
    <source>
        <strain evidence="3 4">NCTC11967</strain>
    </source>
</reference>
<dbReference type="AlphaFoldDB" id="A0AB38FUT3"/>
<dbReference type="EMBL" id="RBIZ01000004">
    <property type="protein sequence ID" value="RKR54317.1"/>
    <property type="molecule type" value="Genomic_DNA"/>
</dbReference>
<accession>A0AB38FUT3</accession>
<reference evidence="2 5" key="2">
    <citation type="submission" date="2018-10" db="EMBL/GenBank/DDBJ databases">
        <title>Genomic Encyclopedia of Type Strains, Phase IV (KMG-IV): sequencing the most valuable type-strain genomes for metagenomic binning, comparative biology and taxonomic classification.</title>
        <authorList>
            <person name="Goeker M."/>
        </authorList>
    </citation>
    <scope>NUCLEOTIDE SEQUENCE [LARGE SCALE GENOMIC DNA]</scope>
    <source>
        <strain evidence="2 5">DSM 5079</strain>
    </source>
</reference>
<evidence type="ECO:0000313" key="5">
    <source>
        <dbReference type="Proteomes" id="UP000267341"/>
    </source>
</evidence>
<dbReference type="EMBL" id="UAVL01000003">
    <property type="protein sequence ID" value="SQA62415.1"/>
    <property type="molecule type" value="Genomic_DNA"/>
</dbReference>
<dbReference type="Proteomes" id="UP000267341">
    <property type="component" value="Unassembled WGS sequence"/>
</dbReference>
<keyword evidence="1" id="KW-0472">Membrane</keyword>
<protein>
    <submittedName>
        <fullName evidence="3">Uncharacterized protein</fullName>
    </submittedName>
</protein>
<feature type="transmembrane region" description="Helical" evidence="1">
    <location>
        <begin position="12"/>
        <end position="32"/>
    </location>
</feature>
<keyword evidence="1" id="KW-0812">Transmembrane</keyword>
<comment type="caution">
    <text evidence="3">The sequence shown here is derived from an EMBL/GenBank/DDBJ whole genome shotgun (WGS) entry which is preliminary data.</text>
</comment>